<dbReference type="InterPro" id="IPR012916">
    <property type="entry name" value="RED_N"/>
</dbReference>
<evidence type="ECO:0000256" key="2">
    <source>
        <dbReference type="ARBA" id="ARBA00006660"/>
    </source>
</evidence>
<evidence type="ECO:0000256" key="4">
    <source>
        <dbReference type="ARBA" id="ARBA00023125"/>
    </source>
</evidence>
<feature type="compositionally biased region" description="Basic and acidic residues" evidence="6">
    <location>
        <begin position="684"/>
        <end position="697"/>
    </location>
</feature>
<dbReference type="EMBL" id="OV170221">
    <property type="protein sequence ID" value="CAH0713703.1"/>
    <property type="molecule type" value="Genomic_DNA"/>
</dbReference>
<dbReference type="PANTHER" id="PTHR12765">
    <property type="entry name" value="RED PROTEIN IK FACTOR CYTOKINE IK"/>
    <property type="match status" value="1"/>
</dbReference>
<feature type="compositionally biased region" description="Basic and acidic residues" evidence="6">
    <location>
        <begin position="663"/>
        <end position="673"/>
    </location>
</feature>
<evidence type="ECO:0000313" key="8">
    <source>
        <dbReference type="EMBL" id="CAH0713703.1"/>
    </source>
</evidence>
<evidence type="ECO:0000256" key="3">
    <source>
        <dbReference type="ARBA" id="ARBA00022737"/>
    </source>
</evidence>
<accession>A0A8J9U4E3</accession>
<dbReference type="SUPFAM" id="SSF46689">
    <property type="entry name" value="Homeodomain-like"/>
    <property type="match status" value="2"/>
</dbReference>
<feature type="non-terminal residue" evidence="8">
    <location>
        <position position="862"/>
    </location>
</feature>
<protein>
    <recommendedName>
        <fullName evidence="7">HTH CENPB-type domain-containing protein</fullName>
    </recommendedName>
</protein>
<keyword evidence="3" id="KW-0677">Repeat</keyword>
<feature type="region of interest" description="Disordered" evidence="6">
    <location>
        <begin position="610"/>
        <end position="633"/>
    </location>
</feature>
<dbReference type="Proteomes" id="UP000838878">
    <property type="component" value="Chromosome 1"/>
</dbReference>
<comment type="subcellular location">
    <subcellularLocation>
        <location evidence="1">Nucleus</location>
    </subcellularLocation>
</comment>
<dbReference type="InterPro" id="IPR012492">
    <property type="entry name" value="RED_C"/>
</dbReference>
<feature type="region of interest" description="Disordered" evidence="6">
    <location>
        <begin position="1"/>
        <end position="70"/>
    </location>
</feature>
<dbReference type="AlphaFoldDB" id="A0A8J9U4E3"/>
<gene>
    <name evidence="8" type="ORF">BINO364_LOCUS832</name>
</gene>
<keyword evidence="9" id="KW-1185">Reference proteome</keyword>
<keyword evidence="5" id="KW-0539">Nucleus</keyword>
<dbReference type="Pfam" id="PF03221">
    <property type="entry name" value="HTH_Tnp_Tc5"/>
    <property type="match status" value="1"/>
</dbReference>
<evidence type="ECO:0000256" key="5">
    <source>
        <dbReference type="ARBA" id="ARBA00023242"/>
    </source>
</evidence>
<dbReference type="InterPro" id="IPR036397">
    <property type="entry name" value="RNaseH_sf"/>
</dbReference>
<proteinExistence type="inferred from homology"/>
<keyword evidence="4" id="KW-0238">DNA-binding</keyword>
<feature type="domain" description="HTH CENPB-type" evidence="7">
    <location>
        <begin position="195"/>
        <end position="266"/>
    </location>
</feature>
<feature type="compositionally biased region" description="Basic and acidic residues" evidence="6">
    <location>
        <begin position="703"/>
        <end position="712"/>
    </location>
</feature>
<dbReference type="PROSITE" id="PS51253">
    <property type="entry name" value="HTH_CENPB"/>
    <property type="match status" value="1"/>
</dbReference>
<feature type="compositionally biased region" description="Polar residues" evidence="6">
    <location>
        <begin position="101"/>
        <end position="112"/>
    </location>
</feature>
<name>A0A8J9U4E3_9NEOP</name>
<feature type="region of interest" description="Disordered" evidence="6">
    <location>
        <begin position="92"/>
        <end position="119"/>
    </location>
</feature>
<dbReference type="Pfam" id="PF07808">
    <property type="entry name" value="RED_N"/>
    <property type="match status" value="2"/>
</dbReference>
<dbReference type="Pfam" id="PF07807">
    <property type="entry name" value="RED_C"/>
    <property type="match status" value="1"/>
</dbReference>
<comment type="similarity">
    <text evidence="2">Belongs to the RED family.</text>
</comment>
<feature type="region of interest" description="Disordered" evidence="6">
    <location>
        <begin position="657"/>
        <end position="733"/>
    </location>
</feature>
<dbReference type="InterPro" id="IPR006600">
    <property type="entry name" value="HTH_CenpB_DNA-bd_dom"/>
</dbReference>
<feature type="compositionally biased region" description="Basic and acidic residues" evidence="6">
    <location>
        <begin position="619"/>
        <end position="630"/>
    </location>
</feature>
<reference evidence="8" key="1">
    <citation type="submission" date="2021-12" db="EMBL/GenBank/DDBJ databases">
        <authorList>
            <person name="Martin H S."/>
        </authorList>
    </citation>
    <scope>NUCLEOTIDE SEQUENCE</scope>
</reference>
<dbReference type="GO" id="GO:0003677">
    <property type="term" value="F:DNA binding"/>
    <property type="evidence" value="ECO:0007669"/>
    <property type="project" value="UniProtKB-KW"/>
</dbReference>
<organism evidence="8 9">
    <name type="scientific">Brenthis ino</name>
    <name type="common">lesser marbled fritillary</name>
    <dbReference type="NCBI Taxonomy" id="405034"/>
    <lineage>
        <taxon>Eukaryota</taxon>
        <taxon>Metazoa</taxon>
        <taxon>Ecdysozoa</taxon>
        <taxon>Arthropoda</taxon>
        <taxon>Hexapoda</taxon>
        <taxon>Insecta</taxon>
        <taxon>Pterygota</taxon>
        <taxon>Neoptera</taxon>
        <taxon>Endopterygota</taxon>
        <taxon>Lepidoptera</taxon>
        <taxon>Glossata</taxon>
        <taxon>Ditrysia</taxon>
        <taxon>Papilionoidea</taxon>
        <taxon>Nymphalidae</taxon>
        <taxon>Heliconiinae</taxon>
        <taxon>Argynnini</taxon>
        <taxon>Brenthis</taxon>
    </lineage>
</organism>
<dbReference type="Gene3D" id="3.30.420.10">
    <property type="entry name" value="Ribonuclease H-like superfamily/Ribonuclease H"/>
    <property type="match status" value="1"/>
</dbReference>
<evidence type="ECO:0000259" key="7">
    <source>
        <dbReference type="PROSITE" id="PS51253"/>
    </source>
</evidence>
<sequence>MDDHRSVEDTPVSQRLTNDDFRKLLMTPRATASGGTHPAGSVREAMANAGSMPPPQENKGELRRKKKSYYAALKKQEDNKLAELAEKYRDRARERRDGVNDLTSDPTSNASSAYRAVAPDIKSGMDAKERRRQMIQRKALSFQEKIEILKVFDEKSQTTNQTQLAAELQLPVSTLRTILKNRVEIKEKYRLGGVQRKKQKIGKFDKLEKVLVEWLHQARALKLPISGHIICEKARKIAESLHITDFNASNGWIDRFKNRNGIVYRQISGESETVAQQDVDTWMATLPELLQNYEPRDIFNADEFGLFFKLMPNKSYVFKGETCHGGKANKERLTVLACANSDGSEKLRLLVIGKAKNPRCFKNVRSLPVTYDAQSRAWMTGIRFIDWLKAVDNHFQIKCRRIILFIDNCPAHPKGVELKNIKLVYLPPNATSKLQPMDQGIIKVLKQGYRTRLIHRYLREMEDPDSKRPLTVHDAILNIAAAWEAIKPETIQIVSRKQESKYLGGDMEHTHLVKGLDYALLQKVRSEIQTREQEQEAEMERLVSAPVEVVKEKKEIVPVEEEMQFQIPMARNIYNLVLEQKAKKVLRNELFAPGRMAYVVELDEEGTIDSDIPTTLTRSKADVPEADERSSASAANDVVLDKLAQIFSYLRHGRHRKLKKTKDKNTEKGRNEDSIYGDIGDYVASDKRGDRRDERPRTGYFDKPIETEKEEGPGPLPRRQAPANPEERDKRSAALLSRLAAEPEGYAECYPGLREMDDAIDDSDDEVDYTKMDAGNKKGPIGRWDFDTQEEYSAYMSSKEALPKAAFQYGVKTQDGRKTRKTKDKSEKAELDREWQQIQNIIQKRKAPQYTGDETNFKTPRY</sequence>
<feature type="region of interest" description="Disordered" evidence="6">
    <location>
        <begin position="812"/>
        <end position="831"/>
    </location>
</feature>
<evidence type="ECO:0000256" key="1">
    <source>
        <dbReference type="ARBA" id="ARBA00004123"/>
    </source>
</evidence>
<dbReference type="InterPro" id="IPR039896">
    <property type="entry name" value="Red-like"/>
</dbReference>
<dbReference type="OrthoDB" id="3366823at2759"/>
<dbReference type="GO" id="GO:0005634">
    <property type="term" value="C:nucleus"/>
    <property type="evidence" value="ECO:0007669"/>
    <property type="project" value="UniProtKB-SubCell"/>
</dbReference>
<dbReference type="SMART" id="SM00674">
    <property type="entry name" value="CENPB"/>
    <property type="match status" value="1"/>
</dbReference>
<evidence type="ECO:0000313" key="9">
    <source>
        <dbReference type="Proteomes" id="UP000838878"/>
    </source>
</evidence>
<evidence type="ECO:0000256" key="6">
    <source>
        <dbReference type="SAM" id="MobiDB-lite"/>
    </source>
</evidence>
<dbReference type="Gene3D" id="1.10.10.60">
    <property type="entry name" value="Homeodomain-like"/>
    <property type="match status" value="2"/>
</dbReference>
<dbReference type="InterPro" id="IPR009057">
    <property type="entry name" value="Homeodomain-like_sf"/>
</dbReference>